<dbReference type="WBParaSite" id="Csp11.Scaffold630.g18436.t1">
    <property type="protein sequence ID" value="Csp11.Scaffold630.g18436.t1"/>
    <property type="gene ID" value="Csp11.Scaffold630.g18436"/>
</dbReference>
<protein>
    <submittedName>
        <fullName evidence="3">Coiled-coil domain-containing protein 137</fullName>
    </submittedName>
</protein>
<feature type="coiled-coil region" evidence="1">
    <location>
        <begin position="22"/>
        <end position="56"/>
    </location>
</feature>
<proteinExistence type="predicted"/>
<keyword evidence="2" id="KW-1185">Reference proteome</keyword>
<sequence>MEFQKKVGGMAIPLEKTVKIPKKSKARKKREKEEQMKKEIDEIDRINAKFEKDEKKEKKTRSCPRTMNHRHLQKNLLRTTLKKHRSSLRPSCGSIPP</sequence>
<keyword evidence="1" id="KW-0175">Coiled coil</keyword>
<evidence type="ECO:0000313" key="2">
    <source>
        <dbReference type="Proteomes" id="UP000095282"/>
    </source>
</evidence>
<reference evidence="3" key="1">
    <citation type="submission" date="2016-11" db="UniProtKB">
        <authorList>
            <consortium name="WormBaseParasite"/>
        </authorList>
    </citation>
    <scope>IDENTIFICATION</scope>
</reference>
<evidence type="ECO:0000313" key="3">
    <source>
        <dbReference type="WBParaSite" id="Csp11.Scaffold630.g18436.t1"/>
    </source>
</evidence>
<organism evidence="2 3">
    <name type="scientific">Caenorhabditis tropicalis</name>
    <dbReference type="NCBI Taxonomy" id="1561998"/>
    <lineage>
        <taxon>Eukaryota</taxon>
        <taxon>Metazoa</taxon>
        <taxon>Ecdysozoa</taxon>
        <taxon>Nematoda</taxon>
        <taxon>Chromadorea</taxon>
        <taxon>Rhabditida</taxon>
        <taxon>Rhabditina</taxon>
        <taxon>Rhabditomorpha</taxon>
        <taxon>Rhabditoidea</taxon>
        <taxon>Rhabditidae</taxon>
        <taxon>Peloderinae</taxon>
        <taxon>Caenorhabditis</taxon>
    </lineage>
</organism>
<dbReference type="Proteomes" id="UP000095282">
    <property type="component" value="Unplaced"/>
</dbReference>
<accession>A0A1I7UQV5</accession>
<evidence type="ECO:0000256" key="1">
    <source>
        <dbReference type="SAM" id="Coils"/>
    </source>
</evidence>
<dbReference type="AlphaFoldDB" id="A0A1I7UQV5"/>
<name>A0A1I7UQV5_9PELO</name>